<evidence type="ECO:0000256" key="4">
    <source>
        <dbReference type="ARBA" id="ARBA00023163"/>
    </source>
</evidence>
<proteinExistence type="predicted"/>
<dbReference type="Pfam" id="PF08281">
    <property type="entry name" value="Sigma70_r4_2"/>
    <property type="match status" value="1"/>
</dbReference>
<evidence type="ECO:0000256" key="1">
    <source>
        <dbReference type="ARBA" id="ARBA00023015"/>
    </source>
</evidence>
<comment type="caution">
    <text evidence="6">The sequence shown here is derived from an EMBL/GenBank/DDBJ whole genome shotgun (WGS) entry which is preliminary data.</text>
</comment>
<keyword evidence="2" id="KW-0731">Sigma factor</keyword>
<sequence length="97" mass="11324">MDHFRQRKNTSSIDEIEDIPVENDPLCGVIQLEQTAALSKLIQALPEEDRELLRLRFLAEMSFPEIARILHRNEEAVKKTIYRLLARLHSQLEVSNE</sequence>
<keyword evidence="1" id="KW-0805">Transcription regulation</keyword>
<feature type="domain" description="RNA polymerase sigma factor 70 region 4 type 2" evidence="5">
    <location>
        <begin position="37"/>
        <end position="88"/>
    </location>
</feature>
<evidence type="ECO:0000313" key="6">
    <source>
        <dbReference type="EMBL" id="MPN53621.1"/>
    </source>
</evidence>
<name>A0A645IQJ5_9ZZZZ</name>
<dbReference type="Gene3D" id="1.10.10.10">
    <property type="entry name" value="Winged helix-like DNA-binding domain superfamily/Winged helix DNA-binding domain"/>
    <property type="match status" value="1"/>
</dbReference>
<dbReference type="InterPro" id="IPR013324">
    <property type="entry name" value="RNA_pol_sigma_r3/r4-like"/>
</dbReference>
<dbReference type="InterPro" id="IPR036388">
    <property type="entry name" value="WH-like_DNA-bd_sf"/>
</dbReference>
<reference evidence="6" key="1">
    <citation type="submission" date="2019-08" db="EMBL/GenBank/DDBJ databases">
        <authorList>
            <person name="Kucharzyk K."/>
            <person name="Murdoch R.W."/>
            <person name="Higgins S."/>
            <person name="Loffler F."/>
        </authorList>
    </citation>
    <scope>NUCLEOTIDE SEQUENCE</scope>
</reference>
<dbReference type="CDD" id="cd06171">
    <property type="entry name" value="Sigma70_r4"/>
    <property type="match status" value="1"/>
</dbReference>
<dbReference type="AlphaFoldDB" id="A0A645IQJ5"/>
<gene>
    <name evidence="6" type="ORF">SDC9_201285</name>
</gene>
<organism evidence="6">
    <name type="scientific">bioreactor metagenome</name>
    <dbReference type="NCBI Taxonomy" id="1076179"/>
    <lineage>
        <taxon>unclassified sequences</taxon>
        <taxon>metagenomes</taxon>
        <taxon>ecological metagenomes</taxon>
    </lineage>
</organism>
<evidence type="ECO:0000256" key="2">
    <source>
        <dbReference type="ARBA" id="ARBA00023082"/>
    </source>
</evidence>
<accession>A0A645IQJ5</accession>
<dbReference type="InterPro" id="IPR014284">
    <property type="entry name" value="RNA_pol_sigma-70_dom"/>
</dbReference>
<protein>
    <recommendedName>
        <fullName evidence="5">RNA polymerase sigma factor 70 region 4 type 2 domain-containing protein</fullName>
    </recommendedName>
</protein>
<keyword evidence="3" id="KW-0238">DNA-binding</keyword>
<dbReference type="GO" id="GO:0016987">
    <property type="term" value="F:sigma factor activity"/>
    <property type="evidence" value="ECO:0007669"/>
    <property type="project" value="UniProtKB-KW"/>
</dbReference>
<evidence type="ECO:0000256" key="3">
    <source>
        <dbReference type="ARBA" id="ARBA00023125"/>
    </source>
</evidence>
<evidence type="ECO:0000259" key="5">
    <source>
        <dbReference type="Pfam" id="PF08281"/>
    </source>
</evidence>
<dbReference type="SUPFAM" id="SSF88659">
    <property type="entry name" value="Sigma3 and sigma4 domains of RNA polymerase sigma factors"/>
    <property type="match status" value="1"/>
</dbReference>
<keyword evidence="4" id="KW-0804">Transcription</keyword>
<dbReference type="InterPro" id="IPR013249">
    <property type="entry name" value="RNA_pol_sigma70_r4_t2"/>
</dbReference>
<dbReference type="PANTHER" id="PTHR30385">
    <property type="entry name" value="SIGMA FACTOR F FLAGELLAR"/>
    <property type="match status" value="1"/>
</dbReference>
<dbReference type="GO" id="GO:0006352">
    <property type="term" value="P:DNA-templated transcription initiation"/>
    <property type="evidence" value="ECO:0007669"/>
    <property type="project" value="InterPro"/>
</dbReference>
<dbReference type="NCBIfam" id="TIGR02937">
    <property type="entry name" value="sigma70-ECF"/>
    <property type="match status" value="1"/>
</dbReference>
<dbReference type="GO" id="GO:0003677">
    <property type="term" value="F:DNA binding"/>
    <property type="evidence" value="ECO:0007669"/>
    <property type="project" value="UniProtKB-KW"/>
</dbReference>
<dbReference type="EMBL" id="VSSQ01120921">
    <property type="protein sequence ID" value="MPN53621.1"/>
    <property type="molecule type" value="Genomic_DNA"/>
</dbReference>